<dbReference type="InterPro" id="IPR036388">
    <property type="entry name" value="WH-like_DNA-bd_sf"/>
</dbReference>
<dbReference type="InterPro" id="IPR000792">
    <property type="entry name" value="Tscrpt_reg_LuxR_C"/>
</dbReference>
<evidence type="ECO:0000313" key="2">
    <source>
        <dbReference type="EMBL" id="XDQ79813.1"/>
    </source>
</evidence>
<evidence type="ECO:0000259" key="1">
    <source>
        <dbReference type="SMART" id="SM00421"/>
    </source>
</evidence>
<dbReference type="PANTHER" id="PTHR34293">
    <property type="entry name" value="HTH-TYPE TRANSCRIPTIONAL REGULATOR TRMBL2"/>
    <property type="match status" value="1"/>
</dbReference>
<sequence>MTDPETGGAAELTPDATVLYEQALRDGVLIAADRRDGLPPERFDAALAALLELRLLHGTGPGRWVPASPEAAVAELVGPLEQEIHERRMRAERTRAMLLPLQSTYFEARRDRGRGVAIELLHDVEQVRSMLSEVSRACSEEVFVSQPTALSEETLVDSRPRDLQLLDRGVRMRALYPHVVLASPVVQMHFTRMSEAGSEIRTVGEVIDRLIIFDRRIAFLPDRTQDGEPGAMVIREPVVVEYLYRTMEREWSQARPFTHTGFGYGDSGDEVKRGIVRLLAAGHKDEAIAHRMNMSVRTCRRHIAELMRDWGVDSRFQAGVFASRFALIDR</sequence>
<proteinExistence type="predicted"/>
<dbReference type="InterPro" id="IPR051797">
    <property type="entry name" value="TrmB-like"/>
</dbReference>
<dbReference type="GO" id="GO:0006355">
    <property type="term" value="P:regulation of DNA-templated transcription"/>
    <property type="evidence" value="ECO:0007669"/>
    <property type="project" value="InterPro"/>
</dbReference>
<reference evidence="2" key="1">
    <citation type="submission" date="2024-07" db="EMBL/GenBank/DDBJ databases">
        <authorList>
            <person name="Yu S.T."/>
        </authorList>
    </citation>
    <scope>NUCLEOTIDE SEQUENCE</scope>
    <source>
        <strain evidence="2">Y1</strain>
    </source>
</reference>
<dbReference type="InterPro" id="IPR016032">
    <property type="entry name" value="Sig_transdc_resp-reg_C-effctor"/>
</dbReference>
<dbReference type="SUPFAM" id="SSF46894">
    <property type="entry name" value="C-terminal effector domain of the bipartite response regulators"/>
    <property type="match status" value="1"/>
</dbReference>
<feature type="domain" description="HTH luxR-type" evidence="1">
    <location>
        <begin position="273"/>
        <end position="322"/>
    </location>
</feature>
<dbReference type="RefSeq" id="WP_052706645.1">
    <property type="nucleotide sequence ID" value="NZ_CP163445.1"/>
</dbReference>
<dbReference type="SMART" id="SM00421">
    <property type="entry name" value="HTH_LUXR"/>
    <property type="match status" value="1"/>
</dbReference>
<dbReference type="Gene3D" id="1.10.10.10">
    <property type="entry name" value="Winged helix-like DNA-binding domain superfamily/Winged helix DNA-binding domain"/>
    <property type="match status" value="1"/>
</dbReference>
<dbReference type="GO" id="GO:0003677">
    <property type="term" value="F:DNA binding"/>
    <property type="evidence" value="ECO:0007669"/>
    <property type="project" value="InterPro"/>
</dbReference>
<name>A0AB39TKN3_9ACTN</name>
<dbReference type="EMBL" id="CP163445">
    <property type="protein sequence ID" value="XDQ79813.1"/>
    <property type="molecule type" value="Genomic_DNA"/>
</dbReference>
<dbReference type="PANTHER" id="PTHR34293:SF1">
    <property type="entry name" value="HTH-TYPE TRANSCRIPTIONAL REGULATOR TRMBL2"/>
    <property type="match status" value="1"/>
</dbReference>
<dbReference type="AlphaFoldDB" id="A0AB39TKN3"/>
<protein>
    <submittedName>
        <fullName evidence="2">Response regulator transcription factor</fullName>
    </submittedName>
</protein>
<gene>
    <name evidence="2" type="ORF">AB2U05_15770</name>
</gene>
<organism evidence="2">
    <name type="scientific">Streptomyces sp. Y1</name>
    <dbReference type="NCBI Taxonomy" id="3238634"/>
    <lineage>
        <taxon>Bacteria</taxon>
        <taxon>Bacillati</taxon>
        <taxon>Actinomycetota</taxon>
        <taxon>Actinomycetes</taxon>
        <taxon>Kitasatosporales</taxon>
        <taxon>Streptomycetaceae</taxon>
        <taxon>Streptomyces</taxon>
    </lineage>
</organism>
<accession>A0AB39TKN3</accession>